<dbReference type="SMART" id="SM00185">
    <property type="entry name" value="ARM"/>
    <property type="match status" value="16"/>
</dbReference>
<comment type="caution">
    <text evidence="8">The sequence shown here is derived from an EMBL/GenBank/DDBJ whole genome shotgun (WGS) entry which is preliminary data.</text>
</comment>
<keyword evidence="3" id="KW-0813">Transport</keyword>
<gene>
    <name evidence="8" type="ORF">DASC09_050030</name>
</gene>
<accession>A0AAV5QU72</accession>
<dbReference type="GO" id="GO:0015031">
    <property type="term" value="P:protein transport"/>
    <property type="evidence" value="ECO:0007669"/>
    <property type="project" value="UniProtKB-KW"/>
</dbReference>
<dbReference type="InterPro" id="IPR011989">
    <property type="entry name" value="ARM-like"/>
</dbReference>
<evidence type="ECO:0000259" key="7">
    <source>
        <dbReference type="Pfam" id="PF04826"/>
    </source>
</evidence>
<dbReference type="InterPro" id="IPR006911">
    <property type="entry name" value="ARM-rpt_dom"/>
</dbReference>
<name>A0AAV5QU72_9ASCO</name>
<dbReference type="AlphaFoldDB" id="A0AAV5QU72"/>
<evidence type="ECO:0000256" key="4">
    <source>
        <dbReference type="ARBA" id="ARBA00022927"/>
    </source>
</evidence>
<dbReference type="EMBL" id="BTFZ01000012">
    <property type="protein sequence ID" value="GMM37678.1"/>
    <property type="molecule type" value="Genomic_DNA"/>
</dbReference>
<reference evidence="8 9" key="1">
    <citation type="journal article" date="2023" name="Elife">
        <title>Identification of key yeast species and microbe-microbe interactions impacting larval growth of Drosophila in the wild.</title>
        <authorList>
            <person name="Mure A."/>
            <person name="Sugiura Y."/>
            <person name="Maeda R."/>
            <person name="Honda K."/>
            <person name="Sakurai N."/>
            <person name="Takahashi Y."/>
            <person name="Watada M."/>
            <person name="Katoh T."/>
            <person name="Gotoh A."/>
            <person name="Gotoh Y."/>
            <person name="Taniguchi I."/>
            <person name="Nakamura K."/>
            <person name="Hayashi T."/>
            <person name="Katayama T."/>
            <person name="Uemura T."/>
            <person name="Hattori Y."/>
        </authorList>
    </citation>
    <scope>NUCLEOTIDE SEQUENCE [LARGE SCALE GENOMIC DNA]</scope>
    <source>
        <strain evidence="8 9">SC-9</strain>
    </source>
</reference>
<dbReference type="GeneID" id="90075653"/>
<protein>
    <recommendedName>
        <fullName evidence="7">Armadillo repeat-containing domain-containing protein</fullName>
    </recommendedName>
</protein>
<evidence type="ECO:0000256" key="6">
    <source>
        <dbReference type="SAM" id="MobiDB-lite"/>
    </source>
</evidence>
<proteinExistence type="inferred from homology"/>
<comment type="similarity">
    <text evidence="1">Belongs to the importin alpha family.</text>
</comment>
<feature type="repeat" description="ARM" evidence="5">
    <location>
        <begin position="194"/>
        <end position="236"/>
    </location>
</feature>
<feature type="compositionally biased region" description="Low complexity" evidence="6">
    <location>
        <begin position="64"/>
        <end position="96"/>
    </location>
</feature>
<dbReference type="InterPro" id="IPR000225">
    <property type="entry name" value="Armadillo"/>
</dbReference>
<keyword evidence="9" id="KW-1185">Reference proteome</keyword>
<dbReference type="Pfam" id="PF04826">
    <property type="entry name" value="Arm_2"/>
    <property type="match status" value="2"/>
</dbReference>
<dbReference type="Gene3D" id="1.25.10.10">
    <property type="entry name" value="Leucine-rich Repeat Variant"/>
    <property type="match status" value="5"/>
</dbReference>
<feature type="domain" description="Armadillo repeat-containing" evidence="7">
    <location>
        <begin position="321"/>
        <end position="517"/>
    </location>
</feature>
<feature type="region of interest" description="Disordered" evidence="6">
    <location>
        <begin position="63"/>
        <end position="106"/>
    </location>
</feature>
<evidence type="ECO:0000256" key="2">
    <source>
        <dbReference type="ARBA" id="ARBA00010553"/>
    </source>
</evidence>
<evidence type="ECO:0000313" key="8">
    <source>
        <dbReference type="EMBL" id="GMM37678.1"/>
    </source>
</evidence>
<dbReference type="SUPFAM" id="SSF48371">
    <property type="entry name" value="ARM repeat"/>
    <property type="match status" value="3"/>
</dbReference>
<organism evidence="8 9">
    <name type="scientific">Saccharomycopsis crataegensis</name>
    <dbReference type="NCBI Taxonomy" id="43959"/>
    <lineage>
        <taxon>Eukaryota</taxon>
        <taxon>Fungi</taxon>
        <taxon>Dikarya</taxon>
        <taxon>Ascomycota</taxon>
        <taxon>Saccharomycotina</taxon>
        <taxon>Saccharomycetes</taxon>
        <taxon>Saccharomycopsidaceae</taxon>
        <taxon>Saccharomycopsis</taxon>
    </lineage>
</organism>
<evidence type="ECO:0000256" key="3">
    <source>
        <dbReference type="ARBA" id="ARBA00022448"/>
    </source>
</evidence>
<dbReference type="PROSITE" id="PS50176">
    <property type="entry name" value="ARM_REPEAT"/>
    <property type="match status" value="1"/>
</dbReference>
<dbReference type="RefSeq" id="XP_064854674.1">
    <property type="nucleotide sequence ID" value="XM_064998602.1"/>
</dbReference>
<sequence length="1038" mass="115147">MFRSSMNAATSYNSSMSPAEIMNKEIPMLRYSLVGHTGVIKIQKRKSPIYFARLACCYTPSSLRKSNSASNNVASSRNGSVSNVSSSPTTPNSKNGQYKPLNSQPSVDPEYAVARLLELLNTDDEEVVVLTLEAIVITLIDKKKYIGTFIKAGLLSSISKSISSQVDLIRIFSCQTISLIAKCYKNIEAVTKNFLIRPLVELLQDESNEVVLQAIFAIYNIANGNETQKQILIKIGTVSSILILLASGNELIHKFSLGTLAHLASGNVFQKQTLIESSVLISISKFLGPDNDDAIIIETLKVLVNIAKGTNDQKQEIIDNTYLKQVVPLFESSNESLLRKTIQLIQHLANGSVAQKQVLLDNDVVPHILTFITYNDNIIRLYALECVSNLSKGKKSQKKFLAENMILPVINTMILSRDTTFQKQSLQIIQNFSEDSSSLKQSLIDSGILKTLITLINSNSTGIKNRVIKIFENVSTGNMGQVQYLVDVGLISNIPTIMKNSGSSIKKHCLIILSNIVNNNDIYGKQIVIDCGIMSYLKKYLVTSTEYYKPEVINTTFQILTGVSAGDNNQKQVIIDLGLVNVFLPLLNNVNETITTMSLTVINNVAKGTDSQRQHIVDTGILTSLPPLLFSLNEVIKNLTIEILASIAKGDEFNKQAILDIGAIELIKPILLKSKEDLETKKAILSMIYRLTEGTEHQIKALVYSGIFKLLYPLVKLQDKEIINILVCCVENVIFQFCYVKNFVRISLPIIFEGIRLLDDEITIHCLSAISNMTFSVEGQNEVLQYGLLQVVQYLLDSTNEQIKHEIGKIFINISAGDQSKKQALINLNLRSIFGPLLAAIDINTVCDTVWAIENLSKGHERQKQIIAESGILELILPFVSSPNYDLKSRTLSIFANLSEGNSILKQCLIDCNVVSVVKPLVLMFSDNHLKKEIMKMVANISTGSDEQKNYLIKIGYIDILVPLLVLGDENIKQLATLTLSKLSPKLDCLQKQYLIDSGVQELLEPLSKDSKSSRTKRFSQDAMSHILPKTKETVIII</sequence>
<dbReference type="Proteomes" id="UP001360560">
    <property type="component" value="Unassembled WGS sequence"/>
</dbReference>
<comment type="similarity">
    <text evidence="2">Belongs to the eutherian X-chromosome-specific Armcx family.</text>
</comment>
<feature type="domain" description="Armadillo repeat-containing" evidence="7">
    <location>
        <begin position="858"/>
        <end position="985"/>
    </location>
</feature>
<keyword evidence="4" id="KW-0653">Protein transport</keyword>
<evidence type="ECO:0000256" key="1">
    <source>
        <dbReference type="ARBA" id="ARBA00010394"/>
    </source>
</evidence>
<evidence type="ECO:0000313" key="9">
    <source>
        <dbReference type="Proteomes" id="UP001360560"/>
    </source>
</evidence>
<dbReference type="PANTHER" id="PTHR23316">
    <property type="entry name" value="IMPORTIN ALPHA"/>
    <property type="match status" value="1"/>
</dbReference>
<dbReference type="InterPro" id="IPR016024">
    <property type="entry name" value="ARM-type_fold"/>
</dbReference>
<evidence type="ECO:0000256" key="5">
    <source>
        <dbReference type="PROSITE-ProRule" id="PRU00259"/>
    </source>
</evidence>